<feature type="non-terminal residue" evidence="1">
    <location>
        <position position="33"/>
    </location>
</feature>
<protein>
    <submittedName>
        <fullName evidence="1">Uncharacterized protein</fullName>
    </submittedName>
</protein>
<organism evidence="1 2">
    <name type="scientific">Thalassiosira oceanica</name>
    <name type="common">Marine diatom</name>
    <dbReference type="NCBI Taxonomy" id="159749"/>
    <lineage>
        <taxon>Eukaryota</taxon>
        <taxon>Sar</taxon>
        <taxon>Stramenopiles</taxon>
        <taxon>Ochrophyta</taxon>
        <taxon>Bacillariophyta</taxon>
        <taxon>Coscinodiscophyceae</taxon>
        <taxon>Thalassiosirophycidae</taxon>
        <taxon>Thalassiosirales</taxon>
        <taxon>Thalassiosiraceae</taxon>
        <taxon>Thalassiosira</taxon>
    </lineage>
</organism>
<proteinExistence type="predicted"/>
<gene>
    <name evidence="1" type="ORF">THAOC_05784</name>
</gene>
<evidence type="ECO:0000313" key="1">
    <source>
        <dbReference type="EMBL" id="EJK72662.1"/>
    </source>
</evidence>
<keyword evidence="2" id="KW-1185">Reference proteome</keyword>
<comment type="caution">
    <text evidence="1">The sequence shown here is derived from an EMBL/GenBank/DDBJ whole genome shotgun (WGS) entry which is preliminary data.</text>
</comment>
<name>K0TMF8_THAOC</name>
<accession>K0TMF8</accession>
<reference evidence="1 2" key="1">
    <citation type="journal article" date="2012" name="Genome Biol.">
        <title>Genome and low-iron response of an oceanic diatom adapted to chronic iron limitation.</title>
        <authorList>
            <person name="Lommer M."/>
            <person name="Specht M."/>
            <person name="Roy A.S."/>
            <person name="Kraemer L."/>
            <person name="Andreson R."/>
            <person name="Gutowska M.A."/>
            <person name="Wolf J."/>
            <person name="Bergner S.V."/>
            <person name="Schilhabel M.B."/>
            <person name="Klostermeier U.C."/>
            <person name="Beiko R.G."/>
            <person name="Rosenstiel P."/>
            <person name="Hippler M."/>
            <person name="Laroche J."/>
        </authorList>
    </citation>
    <scope>NUCLEOTIDE SEQUENCE [LARGE SCALE GENOMIC DNA]</scope>
    <source>
        <strain evidence="1 2">CCMP1005</strain>
    </source>
</reference>
<sequence length="33" mass="3467">MADTEFQLNDAVTVETKGGGIEKGKVAYLGPVQ</sequence>
<dbReference type="Proteomes" id="UP000266841">
    <property type="component" value="Unassembled WGS sequence"/>
</dbReference>
<dbReference type="EMBL" id="AGNL01005504">
    <property type="protein sequence ID" value="EJK72662.1"/>
    <property type="molecule type" value="Genomic_DNA"/>
</dbReference>
<dbReference type="AlphaFoldDB" id="K0TMF8"/>
<evidence type="ECO:0000313" key="2">
    <source>
        <dbReference type="Proteomes" id="UP000266841"/>
    </source>
</evidence>